<keyword evidence="2" id="KW-0472">Membrane</keyword>
<keyword evidence="2" id="KW-0812">Transmembrane</keyword>
<dbReference type="Pfam" id="PF20237">
    <property type="entry name" value="DUF6594"/>
    <property type="match status" value="1"/>
</dbReference>
<feature type="transmembrane region" description="Helical" evidence="2">
    <location>
        <begin position="270"/>
        <end position="287"/>
    </location>
</feature>
<feature type="transmembrane region" description="Helical" evidence="2">
    <location>
        <begin position="244"/>
        <end position="263"/>
    </location>
</feature>
<dbReference type="PANTHER" id="PTHR34502:SF5">
    <property type="entry name" value="DUF6594 DOMAIN-CONTAINING PROTEIN"/>
    <property type="match status" value="1"/>
</dbReference>
<accession>A0AAN6W4B5</accession>
<dbReference type="PANTHER" id="PTHR34502">
    <property type="entry name" value="DUF6594 DOMAIN-CONTAINING PROTEIN-RELATED"/>
    <property type="match status" value="1"/>
</dbReference>
<reference evidence="4" key="1">
    <citation type="journal article" date="2023" name="Mol. Phylogenet. Evol.">
        <title>Genome-scale phylogeny and comparative genomics of the fungal order Sordariales.</title>
        <authorList>
            <person name="Hensen N."/>
            <person name="Bonometti L."/>
            <person name="Westerberg I."/>
            <person name="Brannstrom I.O."/>
            <person name="Guillou S."/>
            <person name="Cros-Aarteil S."/>
            <person name="Calhoun S."/>
            <person name="Haridas S."/>
            <person name="Kuo A."/>
            <person name="Mondo S."/>
            <person name="Pangilinan J."/>
            <person name="Riley R."/>
            <person name="LaButti K."/>
            <person name="Andreopoulos B."/>
            <person name="Lipzen A."/>
            <person name="Chen C."/>
            <person name="Yan M."/>
            <person name="Daum C."/>
            <person name="Ng V."/>
            <person name="Clum A."/>
            <person name="Steindorff A."/>
            <person name="Ohm R.A."/>
            <person name="Martin F."/>
            <person name="Silar P."/>
            <person name="Natvig D.O."/>
            <person name="Lalanne C."/>
            <person name="Gautier V."/>
            <person name="Ament-Velasquez S.L."/>
            <person name="Kruys A."/>
            <person name="Hutchinson M.I."/>
            <person name="Powell A.J."/>
            <person name="Barry K."/>
            <person name="Miller A.N."/>
            <person name="Grigoriev I.V."/>
            <person name="Debuchy R."/>
            <person name="Gladieux P."/>
            <person name="Hiltunen Thoren M."/>
            <person name="Johannesson H."/>
        </authorList>
    </citation>
    <scope>NUCLEOTIDE SEQUENCE</scope>
    <source>
        <strain evidence="4">CBS 892.96</strain>
    </source>
</reference>
<name>A0AAN6W4B5_9PEZI</name>
<keyword evidence="2" id="KW-1133">Transmembrane helix</keyword>
<dbReference type="InterPro" id="IPR046529">
    <property type="entry name" value="DUF6594"/>
</dbReference>
<evidence type="ECO:0000259" key="3">
    <source>
        <dbReference type="Pfam" id="PF20237"/>
    </source>
</evidence>
<dbReference type="AlphaFoldDB" id="A0AAN6W4B5"/>
<evidence type="ECO:0000313" key="4">
    <source>
        <dbReference type="EMBL" id="KAK4173402.1"/>
    </source>
</evidence>
<organism evidence="4 5">
    <name type="scientific">Triangularia setosa</name>
    <dbReference type="NCBI Taxonomy" id="2587417"/>
    <lineage>
        <taxon>Eukaryota</taxon>
        <taxon>Fungi</taxon>
        <taxon>Dikarya</taxon>
        <taxon>Ascomycota</taxon>
        <taxon>Pezizomycotina</taxon>
        <taxon>Sordariomycetes</taxon>
        <taxon>Sordariomycetidae</taxon>
        <taxon>Sordariales</taxon>
        <taxon>Podosporaceae</taxon>
        <taxon>Triangularia</taxon>
    </lineage>
</organism>
<evidence type="ECO:0000256" key="2">
    <source>
        <dbReference type="SAM" id="Phobius"/>
    </source>
</evidence>
<evidence type="ECO:0000256" key="1">
    <source>
        <dbReference type="SAM" id="MobiDB-lite"/>
    </source>
</evidence>
<dbReference type="EMBL" id="MU866346">
    <property type="protein sequence ID" value="KAK4173402.1"/>
    <property type="molecule type" value="Genomic_DNA"/>
</dbReference>
<proteinExistence type="predicted"/>
<feature type="domain" description="DUF6594" evidence="3">
    <location>
        <begin position="40"/>
        <end position="281"/>
    </location>
</feature>
<dbReference type="Proteomes" id="UP001302321">
    <property type="component" value="Unassembled WGS sequence"/>
</dbReference>
<protein>
    <recommendedName>
        <fullName evidence="3">DUF6594 domain-containing protein</fullName>
    </recommendedName>
</protein>
<reference evidence="4" key="2">
    <citation type="submission" date="2023-05" db="EMBL/GenBank/DDBJ databases">
        <authorList>
            <consortium name="Lawrence Berkeley National Laboratory"/>
            <person name="Steindorff A."/>
            <person name="Hensen N."/>
            <person name="Bonometti L."/>
            <person name="Westerberg I."/>
            <person name="Brannstrom I.O."/>
            <person name="Guillou S."/>
            <person name="Cros-Aarteil S."/>
            <person name="Calhoun S."/>
            <person name="Haridas S."/>
            <person name="Kuo A."/>
            <person name="Mondo S."/>
            <person name="Pangilinan J."/>
            <person name="Riley R."/>
            <person name="Labutti K."/>
            <person name="Andreopoulos B."/>
            <person name="Lipzen A."/>
            <person name="Chen C."/>
            <person name="Yanf M."/>
            <person name="Daum C."/>
            <person name="Ng V."/>
            <person name="Clum A."/>
            <person name="Ohm R."/>
            <person name="Martin F."/>
            <person name="Silar P."/>
            <person name="Natvig D."/>
            <person name="Lalanne C."/>
            <person name="Gautier V."/>
            <person name="Ament-Velasquez S.L."/>
            <person name="Kruys A."/>
            <person name="Hutchinson M.I."/>
            <person name="Powell A.J."/>
            <person name="Barry K."/>
            <person name="Miller A.N."/>
            <person name="Grigoriev I.V."/>
            <person name="Debuchy R."/>
            <person name="Gladieux P."/>
            <person name="Thoren M.H."/>
            <person name="Johannesson H."/>
        </authorList>
    </citation>
    <scope>NUCLEOTIDE SEQUENCE</scope>
    <source>
        <strain evidence="4">CBS 892.96</strain>
    </source>
</reference>
<evidence type="ECO:0000313" key="5">
    <source>
        <dbReference type="Proteomes" id="UP001302321"/>
    </source>
</evidence>
<keyword evidence="5" id="KW-1185">Reference proteome</keyword>
<comment type="caution">
    <text evidence="4">The sequence shown here is derived from an EMBL/GenBank/DDBJ whole genome shotgun (WGS) entry which is preliminary data.</text>
</comment>
<feature type="region of interest" description="Disordered" evidence="1">
    <location>
        <begin position="1"/>
        <end position="33"/>
    </location>
</feature>
<gene>
    <name evidence="4" type="ORF">QBC36DRAFT_57950</name>
</gene>
<feature type="compositionally biased region" description="Low complexity" evidence="1">
    <location>
        <begin position="14"/>
        <end position="27"/>
    </location>
</feature>
<feature type="transmembrane region" description="Helical" evidence="2">
    <location>
        <begin position="219"/>
        <end position="238"/>
    </location>
</feature>
<sequence length="288" mass="33130">MKSECPSSPPGAWLSQPESQQSPLPQYEPRHNNWQSQGGYGELSWFMNSSPDQNFNQVRKFGRLSTRCLLYLQDELSEMELRLDTMDKSYHGSLTRRRDTHPHRKALVALIQEKLQTYNNLVIQRAEMQKLKPANSSQSRHYELWVNEMKPLIKEELDSLRHEDDRIVLGGPDRDWLYKKIERFYWPIFTSERERKIAPDYPFILYSSETRLRRATRSLVLLGTLAFILGPILALSYIENKNGRLGIVCGSISGFGLLVTIMTKTRTFEIAAAIAAYAAVVTVFLGAT</sequence>